<feature type="transmembrane region" description="Helical" evidence="7">
    <location>
        <begin position="12"/>
        <end position="37"/>
    </location>
</feature>
<keyword evidence="5" id="KW-0807">Transducer</keyword>
<keyword evidence="10" id="KW-1185">Reference proteome</keyword>
<dbReference type="NCBIfam" id="TIGR03057">
    <property type="entry name" value="xxxLxxG_by_4"/>
    <property type="match status" value="8"/>
</dbReference>
<evidence type="ECO:0000256" key="6">
    <source>
        <dbReference type="SAM" id="MobiDB-lite"/>
    </source>
</evidence>
<dbReference type="NCBIfam" id="TIGR03061">
    <property type="entry name" value="pip_yhgE_Nterm"/>
    <property type="match status" value="1"/>
</dbReference>
<sequence>MFNLERANSGKPVRLLSLIGILLVPIIVAAGFLGALWKSESRMSHVQAAVVNHDQMVEIDGQPVPLGRQLAAGLTERRDDNFTWVLADDKDAEQGLATGRYAAVITIPEDFSARATSFGGPAEDARQAVIDIETSTTAGVADGTIARIIAETARGTLNTELTKQYLDGIYLGFNEMGEQFQTVADAAGDLSDGTRKLSDGIGETSEGTDELATGTEQYAAGVGEAATGAHELADGMDQLATGGSRLKAGGAELANGGSQLASGASELSSGAGQLADGTGQLASQTKDLPAQTNQLAEGISDAADGADALAGGLGEAEQQMPRLTDGTRQLADGAGELSTGLDEYVGGVNQLVDGLEPATSALSNLSEEDVQTLQAALLMMGEAREGAQEAASQIAEFTRSECPTLTDVEVTPEQQEAFCAQWHAAQQQLEQPVGDTGLTSVEWAQQIADSPELADAADTAEALAPQLPELVEQSGRLGELKTGGDRLASGARDLAAGTDELDNNVGTLADGVTQAADGSRSLADGLGTAADGTRQLADGMVPLANGIQDLDSGAGQLADGTAQLSGGVTQYTDGVAQYTDGVGQYTDGVSAAAEGTGEFATGMDQLAAGANGLADGTRQLADGVVELDRGGERLANGSEQLATGLDEGAEKVPSYSKKDREMLSEAAAQPVAGEEAAGFIPLATATALLMVLALWLGALATYLVVQAVARRTLTSTRPTWQLVGHALAPGVTIGVVQAVALTIIGQIVLDLSAAKVIQVFVLLVLGAGVFGSINHALAAWFGGAGRVVSVALVTLTAASGIMSAIPRFFETLAGFSPLTPILTALKVVLTDGAGLTGAVGMSIGWLMVGTAASVAAVMRARQATPDQLRRLVMAAT</sequence>
<reference evidence="9 10" key="1">
    <citation type="submission" date="2019-06" db="EMBL/GenBank/DDBJ databases">
        <title>Sequencing the genomes of 1000 actinobacteria strains.</title>
        <authorList>
            <person name="Klenk H.-P."/>
        </authorList>
    </citation>
    <scope>NUCLEOTIDE SEQUENCE [LARGE SCALE GENOMIC DNA]</scope>
    <source>
        <strain evidence="9 10">DSM 8251</strain>
    </source>
</reference>
<accession>A0A542Z8E7</accession>
<dbReference type="InterPro" id="IPR011049">
    <property type="entry name" value="Serralysin-like_metalloprot_C"/>
</dbReference>
<dbReference type="Pfam" id="PF12698">
    <property type="entry name" value="ABC2_membrane_3"/>
    <property type="match status" value="1"/>
</dbReference>
<evidence type="ECO:0000256" key="1">
    <source>
        <dbReference type="ARBA" id="ARBA00004141"/>
    </source>
</evidence>
<comment type="subcellular location">
    <subcellularLocation>
        <location evidence="1">Membrane</location>
        <topology evidence="1">Multi-pass membrane protein</topology>
    </subcellularLocation>
</comment>
<dbReference type="InterPro" id="IPR004089">
    <property type="entry name" value="MCPsignal_dom"/>
</dbReference>
<feature type="domain" description="Methyl-accepting transducer" evidence="8">
    <location>
        <begin position="186"/>
        <end position="430"/>
    </location>
</feature>
<gene>
    <name evidence="9" type="ORF">FB460_2521</name>
</gene>
<evidence type="ECO:0000313" key="9">
    <source>
        <dbReference type="EMBL" id="TQL56627.1"/>
    </source>
</evidence>
<feature type="region of interest" description="Disordered" evidence="6">
    <location>
        <begin position="256"/>
        <end position="286"/>
    </location>
</feature>
<dbReference type="SUPFAM" id="SSF58104">
    <property type="entry name" value="Methyl-accepting chemotaxis protein (MCP) signaling domain"/>
    <property type="match status" value="2"/>
</dbReference>
<feature type="compositionally biased region" description="Low complexity" evidence="6">
    <location>
        <begin position="256"/>
        <end position="275"/>
    </location>
</feature>
<evidence type="ECO:0000256" key="7">
    <source>
        <dbReference type="SAM" id="Phobius"/>
    </source>
</evidence>
<feature type="transmembrane region" description="Helical" evidence="7">
    <location>
        <begin position="726"/>
        <end position="749"/>
    </location>
</feature>
<dbReference type="InterPro" id="IPR051328">
    <property type="entry name" value="T7SS_ABC-Transporter"/>
</dbReference>
<dbReference type="EMBL" id="VFOR01000004">
    <property type="protein sequence ID" value="TQL56627.1"/>
    <property type="molecule type" value="Genomic_DNA"/>
</dbReference>
<feature type="transmembrane region" description="Helical" evidence="7">
    <location>
        <begin position="838"/>
        <end position="860"/>
    </location>
</feature>
<dbReference type="GO" id="GO:0016020">
    <property type="term" value="C:membrane"/>
    <property type="evidence" value="ECO:0007669"/>
    <property type="project" value="UniProtKB-SubCell"/>
</dbReference>
<dbReference type="GO" id="GO:0140359">
    <property type="term" value="F:ABC-type transporter activity"/>
    <property type="evidence" value="ECO:0007669"/>
    <property type="project" value="InterPro"/>
</dbReference>
<dbReference type="InterPro" id="IPR013525">
    <property type="entry name" value="ABC2_TM"/>
</dbReference>
<evidence type="ECO:0000259" key="8">
    <source>
        <dbReference type="PROSITE" id="PS50111"/>
    </source>
</evidence>
<evidence type="ECO:0000313" key="10">
    <source>
        <dbReference type="Proteomes" id="UP000316196"/>
    </source>
</evidence>
<dbReference type="Gene3D" id="1.10.287.950">
    <property type="entry name" value="Methyl-accepting chemotaxis protein"/>
    <property type="match status" value="2"/>
</dbReference>
<feature type="transmembrane region" description="Helical" evidence="7">
    <location>
        <begin position="679"/>
        <end position="705"/>
    </location>
</feature>
<evidence type="ECO:0000256" key="4">
    <source>
        <dbReference type="ARBA" id="ARBA00023136"/>
    </source>
</evidence>
<dbReference type="PANTHER" id="PTHR43077:SF10">
    <property type="entry name" value="TRANSPORT PERMEASE PROTEIN"/>
    <property type="match status" value="1"/>
</dbReference>
<comment type="caution">
    <text evidence="9">The sequence shown here is derived from an EMBL/GenBank/DDBJ whole genome shotgun (WGS) entry which is preliminary data.</text>
</comment>
<dbReference type="GO" id="GO:0007165">
    <property type="term" value="P:signal transduction"/>
    <property type="evidence" value="ECO:0007669"/>
    <property type="project" value="UniProtKB-KW"/>
</dbReference>
<name>A0A542Z8E7_9ACTN</name>
<feature type="transmembrane region" description="Helical" evidence="7">
    <location>
        <begin position="787"/>
        <end position="809"/>
    </location>
</feature>
<dbReference type="InterPro" id="IPR023908">
    <property type="entry name" value="xxxLxxG_rpt"/>
</dbReference>
<dbReference type="InterPro" id="IPR017500">
    <property type="entry name" value="Phage_infect_YhgE_N"/>
</dbReference>
<feature type="transmembrane region" description="Helical" evidence="7">
    <location>
        <begin position="755"/>
        <end position="780"/>
    </location>
</feature>
<dbReference type="AlphaFoldDB" id="A0A542Z8E7"/>
<protein>
    <submittedName>
        <fullName evidence="9">Putative membrane protein</fullName>
    </submittedName>
</protein>
<evidence type="ECO:0000256" key="3">
    <source>
        <dbReference type="ARBA" id="ARBA00022989"/>
    </source>
</evidence>
<dbReference type="Gene3D" id="3.40.1710.10">
    <property type="entry name" value="abc type-2 transporter like domain"/>
    <property type="match status" value="1"/>
</dbReference>
<dbReference type="PROSITE" id="PS50111">
    <property type="entry name" value="CHEMOTAXIS_TRANSDUC_2"/>
    <property type="match status" value="1"/>
</dbReference>
<evidence type="ECO:0000256" key="5">
    <source>
        <dbReference type="PROSITE-ProRule" id="PRU00284"/>
    </source>
</evidence>
<keyword evidence="2 7" id="KW-0812">Transmembrane</keyword>
<proteinExistence type="predicted"/>
<dbReference type="SUPFAM" id="SSF101967">
    <property type="entry name" value="Adhesin YadA, collagen-binding domain"/>
    <property type="match status" value="1"/>
</dbReference>
<dbReference type="OrthoDB" id="9811483at2"/>
<dbReference type="RefSeq" id="WP_142094530.1">
    <property type="nucleotide sequence ID" value="NZ_BAAAMD010000002.1"/>
</dbReference>
<keyword evidence="4 7" id="KW-0472">Membrane</keyword>
<keyword evidence="3 7" id="KW-1133">Transmembrane helix</keyword>
<dbReference type="Proteomes" id="UP000316196">
    <property type="component" value="Unassembled WGS sequence"/>
</dbReference>
<organism evidence="9 10">
    <name type="scientific">Propioniferax innocua</name>
    <dbReference type="NCBI Taxonomy" id="1753"/>
    <lineage>
        <taxon>Bacteria</taxon>
        <taxon>Bacillati</taxon>
        <taxon>Actinomycetota</taxon>
        <taxon>Actinomycetes</taxon>
        <taxon>Propionibacteriales</taxon>
        <taxon>Propionibacteriaceae</taxon>
        <taxon>Propioniferax</taxon>
    </lineage>
</organism>
<dbReference type="PANTHER" id="PTHR43077">
    <property type="entry name" value="TRANSPORT PERMEASE YVFS-RELATED"/>
    <property type="match status" value="1"/>
</dbReference>
<evidence type="ECO:0000256" key="2">
    <source>
        <dbReference type="ARBA" id="ARBA00022692"/>
    </source>
</evidence>